<keyword evidence="10" id="KW-0732">Signal</keyword>
<dbReference type="Pfam" id="PF13653">
    <property type="entry name" value="GDPD_2"/>
    <property type="match status" value="1"/>
</dbReference>
<keyword evidence="3 8" id="KW-0479">Metal-binding</keyword>
<comment type="cofactor">
    <cofactor evidence="8">
        <name>Zn(2+)</name>
        <dbReference type="ChEBI" id="CHEBI:29105"/>
    </cofactor>
    <text evidence="8">Binds 2 Zn(2+) ions.</text>
</comment>
<dbReference type="SUPFAM" id="SSF53649">
    <property type="entry name" value="Alkaline phosphatase-like"/>
    <property type="match status" value="1"/>
</dbReference>
<dbReference type="InterPro" id="IPR018299">
    <property type="entry name" value="Alkaline_phosphatase_AS"/>
</dbReference>
<dbReference type="RefSeq" id="WP_120518327.1">
    <property type="nucleotide sequence ID" value="NZ_QXZY01000012.1"/>
</dbReference>
<feature type="binding site" evidence="8">
    <location>
        <position position="535"/>
    </location>
    <ligand>
        <name>Zn(2+)</name>
        <dbReference type="ChEBI" id="CHEBI:29105"/>
        <label>2</label>
    </ligand>
</feature>
<keyword evidence="6 8" id="KW-0460">Magnesium</keyword>
<dbReference type="InterPro" id="IPR017850">
    <property type="entry name" value="Alkaline_phosphatase_core_sf"/>
</dbReference>
<dbReference type="AlphaFoldDB" id="A0A3N4M7E4"/>
<sequence length="601" mass="66718">MRYLVLLLCCVAVRANAQYTSANAHSHNDYLQAAPFETAFARNFGSIEADVFERNGELYVAHTASEIDSSKTLRSLYLEPLLRKIKEQKGVFGEMKQGVQLLIDFKTSGVPTMQALLQQLEKYPEITSNPKVQIVISGGRPDAALWKNYPPYILFDGIPSQNYTPEQLERIPIISDNFRSYTQWNGKGYLVQEDLEKIQAVLNKVHGMHKKFRFWATPDEVNAWKTMINLGVDYINTDKVEALADYLRKRVQAQYQATASHNVYTPTYKNNDKQTKVKNVILLIGDGMGLAQIYAGYTANFGELNLFKLLNIGFSKTASFSNYITDSAAGGTAMASGKKTHNRSVGVDPVDAPLQAIPDLIAPLGMQSALISSGDITDATPGAFYGHNKERSRYAAIAKDFLQSPVSILIGAGGKHFLPIREQLQQKGYSFSTSLSALDTIRGNKFIVLDDSAAFSMQKGRGEFLTRSFRKTVQTLSGGKKGFFLMEEGAQIDYGGHANSVPYLTMEMLDFDQVIGEAIRFADSNGETLVIVTADHETGGLTLLDGNIRKGYVDGQFSTSDHTAVMVPVFAYGPHSMDFRGVYENTELFDKIMKVIRRYQN</sequence>
<dbReference type="CDD" id="cd16012">
    <property type="entry name" value="ALP"/>
    <property type="match status" value="1"/>
</dbReference>
<dbReference type="Proteomes" id="UP000279089">
    <property type="component" value="Unassembled WGS sequence"/>
</dbReference>
<dbReference type="PANTHER" id="PTHR11596:SF5">
    <property type="entry name" value="ALKALINE PHOSPHATASE"/>
    <property type="match status" value="1"/>
</dbReference>
<feature type="binding site" evidence="8">
    <location>
        <position position="286"/>
    </location>
    <ligand>
        <name>Mg(2+)</name>
        <dbReference type="ChEBI" id="CHEBI:18420"/>
    </ligand>
</feature>
<evidence type="ECO:0000256" key="1">
    <source>
        <dbReference type="ARBA" id="ARBA00005984"/>
    </source>
</evidence>
<dbReference type="PROSITE" id="PS00123">
    <property type="entry name" value="ALKALINE_PHOSPHATASE"/>
    <property type="match status" value="1"/>
</dbReference>
<feature type="binding site" evidence="8">
    <location>
        <position position="286"/>
    </location>
    <ligand>
        <name>Zn(2+)</name>
        <dbReference type="ChEBI" id="CHEBI:29105"/>
        <label>2</label>
    </ligand>
</feature>
<dbReference type="CDD" id="cd08577">
    <property type="entry name" value="PI-PLCc_GDPD_SF_unchar3"/>
    <property type="match status" value="1"/>
</dbReference>
<feature type="binding site" evidence="8">
    <location>
        <position position="493"/>
    </location>
    <ligand>
        <name>Zn(2+)</name>
        <dbReference type="ChEBI" id="CHEBI:29105"/>
        <label>2</label>
    </ligand>
</feature>
<dbReference type="Gene3D" id="3.40.720.10">
    <property type="entry name" value="Alkaline Phosphatase, subunit A"/>
    <property type="match status" value="1"/>
</dbReference>
<accession>A0A3N4M7E4</accession>
<feature type="binding site" evidence="8">
    <location>
        <position position="536"/>
    </location>
    <ligand>
        <name>Zn(2+)</name>
        <dbReference type="ChEBI" id="CHEBI:29105"/>
        <label>2</label>
    </ligand>
</feature>
<evidence type="ECO:0000256" key="9">
    <source>
        <dbReference type="RuleBase" id="RU003946"/>
    </source>
</evidence>
<evidence type="ECO:0000256" key="8">
    <source>
        <dbReference type="PIRSR" id="PIRSR601952-2"/>
    </source>
</evidence>
<dbReference type="InterPro" id="IPR039559">
    <property type="entry name" value="AIM6_PI-PLC-like_dom"/>
</dbReference>
<feature type="binding site" evidence="8">
    <location>
        <position position="378"/>
    </location>
    <ligand>
        <name>Mg(2+)</name>
        <dbReference type="ChEBI" id="CHEBI:18420"/>
    </ligand>
</feature>
<dbReference type="EMBL" id="RMBX01000012">
    <property type="protein sequence ID" value="RPD39178.1"/>
    <property type="molecule type" value="Genomic_DNA"/>
</dbReference>
<evidence type="ECO:0000313" key="11">
    <source>
        <dbReference type="EMBL" id="RPD39178.1"/>
    </source>
</evidence>
<dbReference type="PRINTS" id="PR00113">
    <property type="entry name" value="ALKPHPHTASE"/>
</dbReference>
<reference evidence="12" key="1">
    <citation type="submission" date="2018-11" db="EMBL/GenBank/DDBJ databases">
        <title>Chitinophaga lutea sp.nov., isolate from arsenic contaminated soil.</title>
        <authorList>
            <person name="Zong Y."/>
        </authorList>
    </citation>
    <scope>NUCLEOTIDE SEQUENCE [LARGE SCALE GENOMIC DNA]</scope>
    <source>
        <strain evidence="12">YLT18</strain>
    </source>
</reference>
<organism evidence="11 12">
    <name type="scientific">Chitinophaga barathri</name>
    <dbReference type="NCBI Taxonomy" id="1647451"/>
    <lineage>
        <taxon>Bacteria</taxon>
        <taxon>Pseudomonadati</taxon>
        <taxon>Bacteroidota</taxon>
        <taxon>Chitinophagia</taxon>
        <taxon>Chitinophagales</taxon>
        <taxon>Chitinophagaceae</taxon>
        <taxon>Chitinophaga</taxon>
    </lineage>
</organism>
<evidence type="ECO:0000256" key="5">
    <source>
        <dbReference type="ARBA" id="ARBA00022833"/>
    </source>
</evidence>
<feature type="binding site" evidence="8">
    <location>
        <position position="380"/>
    </location>
    <ligand>
        <name>Mg(2+)</name>
        <dbReference type="ChEBI" id="CHEBI:18420"/>
    </ligand>
</feature>
<dbReference type="SUPFAM" id="SSF51695">
    <property type="entry name" value="PLC-like phosphodiesterases"/>
    <property type="match status" value="1"/>
</dbReference>
<dbReference type="InterPro" id="IPR017946">
    <property type="entry name" value="PLC-like_Pdiesterase_TIM-brl"/>
</dbReference>
<evidence type="ECO:0000256" key="10">
    <source>
        <dbReference type="SAM" id="SignalP"/>
    </source>
</evidence>
<feature type="binding site" evidence="8">
    <location>
        <position position="488"/>
    </location>
    <ligand>
        <name>Mg(2+)</name>
        <dbReference type="ChEBI" id="CHEBI:18420"/>
    </ligand>
</feature>
<evidence type="ECO:0000313" key="12">
    <source>
        <dbReference type="Proteomes" id="UP000279089"/>
    </source>
</evidence>
<evidence type="ECO:0000256" key="6">
    <source>
        <dbReference type="ARBA" id="ARBA00022842"/>
    </source>
</evidence>
<dbReference type="SMART" id="SM00098">
    <property type="entry name" value="alkPPc"/>
    <property type="match status" value="1"/>
</dbReference>
<dbReference type="GO" id="GO:0046872">
    <property type="term" value="F:metal ion binding"/>
    <property type="evidence" value="ECO:0007669"/>
    <property type="project" value="UniProtKB-KW"/>
</dbReference>
<evidence type="ECO:0000256" key="3">
    <source>
        <dbReference type="ARBA" id="ARBA00022723"/>
    </source>
</evidence>
<keyword evidence="12" id="KW-1185">Reference proteome</keyword>
<comment type="caution">
    <text evidence="11">The sequence shown here is derived from an EMBL/GenBank/DDBJ whole genome shotgun (WGS) entry which is preliminary data.</text>
</comment>
<dbReference type="Gene3D" id="3.20.20.190">
    <property type="entry name" value="Phosphatidylinositol (PI) phosphodiesterase"/>
    <property type="match status" value="1"/>
</dbReference>
<feature type="active site" description="Phosphoserine intermediate" evidence="7">
    <location>
        <position position="327"/>
    </location>
</feature>
<feature type="binding site" evidence="8">
    <location>
        <position position="497"/>
    </location>
    <ligand>
        <name>Zn(2+)</name>
        <dbReference type="ChEBI" id="CHEBI:29105"/>
        <label>2</label>
    </ligand>
</feature>
<dbReference type="InterPro" id="IPR001952">
    <property type="entry name" value="Alkaline_phosphatase"/>
</dbReference>
<keyword evidence="2" id="KW-0597">Phosphoprotein</keyword>
<comment type="similarity">
    <text evidence="1 9">Belongs to the alkaline phosphatase family.</text>
</comment>
<evidence type="ECO:0000256" key="4">
    <source>
        <dbReference type="ARBA" id="ARBA00022801"/>
    </source>
</evidence>
<feature type="chain" id="PRO_5018229515" evidence="10">
    <location>
        <begin position="18"/>
        <end position="601"/>
    </location>
</feature>
<feature type="signal peptide" evidence="10">
    <location>
        <begin position="1"/>
        <end position="17"/>
    </location>
</feature>
<evidence type="ECO:0000256" key="7">
    <source>
        <dbReference type="PIRSR" id="PIRSR601952-1"/>
    </source>
</evidence>
<keyword evidence="4" id="KW-0378">Hydrolase</keyword>
<evidence type="ECO:0000256" key="2">
    <source>
        <dbReference type="ARBA" id="ARBA00022553"/>
    </source>
</evidence>
<dbReference type="OrthoDB" id="9794455at2"/>
<gene>
    <name evidence="11" type="ORF">EG028_21440</name>
</gene>
<comment type="cofactor">
    <cofactor evidence="8">
        <name>Mg(2+)</name>
        <dbReference type="ChEBI" id="CHEBI:18420"/>
    </cofactor>
    <text evidence="8">Binds 1 Mg(2+) ion.</text>
</comment>
<dbReference type="Pfam" id="PF00245">
    <property type="entry name" value="Alk_phosphatase"/>
    <property type="match status" value="2"/>
</dbReference>
<dbReference type="GO" id="GO:0006629">
    <property type="term" value="P:lipid metabolic process"/>
    <property type="evidence" value="ECO:0007669"/>
    <property type="project" value="InterPro"/>
</dbReference>
<name>A0A3N4M7E4_9BACT</name>
<proteinExistence type="inferred from homology"/>
<dbReference type="GO" id="GO:0008081">
    <property type="term" value="F:phosphoric diester hydrolase activity"/>
    <property type="evidence" value="ECO:0007669"/>
    <property type="project" value="InterPro"/>
</dbReference>
<dbReference type="GO" id="GO:0004035">
    <property type="term" value="F:alkaline phosphatase activity"/>
    <property type="evidence" value="ECO:0007669"/>
    <property type="project" value="TreeGrafter"/>
</dbReference>
<keyword evidence="5 8" id="KW-0862">Zinc</keyword>
<dbReference type="PANTHER" id="PTHR11596">
    <property type="entry name" value="ALKALINE PHOSPHATASE"/>
    <property type="match status" value="1"/>
</dbReference>
<protein>
    <submittedName>
        <fullName evidence="11">Alkaline phosphatase</fullName>
    </submittedName>
</protein>